<dbReference type="Pfam" id="PF00190">
    <property type="entry name" value="Cupin_1"/>
    <property type="match status" value="1"/>
</dbReference>
<evidence type="ECO:0000259" key="3">
    <source>
        <dbReference type="Pfam" id="PF01134"/>
    </source>
</evidence>
<comment type="cofactor">
    <cofactor evidence="1">
        <name>FAD</name>
        <dbReference type="ChEBI" id="CHEBI:57692"/>
    </cofactor>
</comment>
<dbReference type="InterPro" id="IPR040131">
    <property type="entry name" value="MnmG_N"/>
</dbReference>
<evidence type="ECO:0000313" key="5">
    <source>
        <dbReference type="Proteomes" id="UP001327560"/>
    </source>
</evidence>
<organism evidence="4 5">
    <name type="scientific">Canna indica</name>
    <name type="common">Indian-shot</name>
    <dbReference type="NCBI Taxonomy" id="4628"/>
    <lineage>
        <taxon>Eukaryota</taxon>
        <taxon>Viridiplantae</taxon>
        <taxon>Streptophyta</taxon>
        <taxon>Embryophyta</taxon>
        <taxon>Tracheophyta</taxon>
        <taxon>Spermatophyta</taxon>
        <taxon>Magnoliopsida</taxon>
        <taxon>Liliopsida</taxon>
        <taxon>Zingiberales</taxon>
        <taxon>Cannaceae</taxon>
        <taxon>Canna</taxon>
    </lineage>
</organism>
<accession>A0AAQ3QLM2</accession>
<keyword evidence="5" id="KW-1185">Reference proteome</keyword>
<proteinExistence type="predicted"/>
<dbReference type="PANTHER" id="PTHR31238">
    <property type="entry name" value="GERMIN-LIKE PROTEIN SUBFAMILY 3 MEMBER 3"/>
    <property type="match status" value="1"/>
</dbReference>
<protein>
    <submittedName>
        <fullName evidence="4">Germin-like protein 2-1</fullName>
    </submittedName>
</protein>
<evidence type="ECO:0000313" key="4">
    <source>
        <dbReference type="EMBL" id="WOL17271.1"/>
    </source>
</evidence>
<name>A0AAQ3QLM2_9LILI</name>
<reference evidence="4 5" key="1">
    <citation type="submission" date="2023-10" db="EMBL/GenBank/DDBJ databases">
        <title>Chromosome-scale genome assembly provides insights into flower coloration mechanisms of Canna indica.</title>
        <authorList>
            <person name="Li C."/>
        </authorList>
    </citation>
    <scope>NUCLEOTIDE SEQUENCE [LARGE SCALE GENOMIC DNA]</scope>
    <source>
        <tissue evidence="4">Flower</tissue>
    </source>
</reference>
<gene>
    <name evidence="4" type="ORF">Cni_G26060</name>
</gene>
<dbReference type="EMBL" id="CP136897">
    <property type="protein sequence ID" value="WOL17271.1"/>
    <property type="molecule type" value="Genomic_DNA"/>
</dbReference>
<dbReference type="InterPro" id="IPR011051">
    <property type="entry name" value="RmlC_Cupin_sf"/>
</dbReference>
<dbReference type="InterPro" id="IPR014710">
    <property type="entry name" value="RmlC-like_jellyroll"/>
</dbReference>
<evidence type="ECO:0000256" key="1">
    <source>
        <dbReference type="ARBA" id="ARBA00001974"/>
    </source>
</evidence>
<dbReference type="Pfam" id="PF01134">
    <property type="entry name" value="GIDA"/>
    <property type="match status" value="1"/>
</dbReference>
<dbReference type="Gene3D" id="2.60.120.10">
    <property type="entry name" value="Jelly Rolls"/>
    <property type="match status" value="1"/>
</dbReference>
<feature type="domain" description="MnmG N-terminal" evidence="3">
    <location>
        <begin position="2"/>
        <end position="37"/>
    </location>
</feature>
<dbReference type="InterPro" id="IPR006045">
    <property type="entry name" value="Cupin_1"/>
</dbReference>
<dbReference type="SUPFAM" id="SSF51182">
    <property type="entry name" value="RmlC-like cupins"/>
    <property type="match status" value="1"/>
</dbReference>
<feature type="domain" description="Cupin type-1" evidence="2">
    <location>
        <begin position="39"/>
        <end position="85"/>
    </location>
</feature>
<sequence length="114" mass="12439">MEQPCNPAVGGSAKSQLVHEVDALGGEIGKVAYSSTMGRAERVAKASFNSQNPGIVTITNAMFGQHRAIDVEVLAKAFQLNKETVEWLQSKKWVDNSGEEDYILCSPSDYITNY</sequence>
<dbReference type="Proteomes" id="UP001327560">
    <property type="component" value="Chromosome 8"/>
</dbReference>
<evidence type="ECO:0000259" key="2">
    <source>
        <dbReference type="Pfam" id="PF00190"/>
    </source>
</evidence>
<dbReference type="AlphaFoldDB" id="A0AAQ3QLM2"/>